<evidence type="ECO:0000313" key="4">
    <source>
        <dbReference type="Proteomes" id="UP001549749"/>
    </source>
</evidence>
<dbReference type="RefSeq" id="WP_354663088.1">
    <property type="nucleotide sequence ID" value="NZ_JBEXAC010000002.1"/>
</dbReference>
<dbReference type="PANTHER" id="PTHR31793">
    <property type="entry name" value="4-HYDROXYBENZOYL-COA THIOESTERASE FAMILY MEMBER"/>
    <property type="match status" value="1"/>
</dbReference>
<keyword evidence="2" id="KW-0378">Hydrolase</keyword>
<comment type="similarity">
    <text evidence="1">Belongs to the 4-hydroxybenzoyl-CoA thioesterase family.</text>
</comment>
<evidence type="ECO:0000256" key="2">
    <source>
        <dbReference type="ARBA" id="ARBA00022801"/>
    </source>
</evidence>
<reference evidence="3 4" key="1">
    <citation type="submission" date="2024-06" db="EMBL/GenBank/DDBJ databases">
        <title>Chitinophaga defluvii sp. nov., isolated from municipal sewage.</title>
        <authorList>
            <person name="Zhang L."/>
        </authorList>
    </citation>
    <scope>NUCLEOTIDE SEQUENCE [LARGE SCALE GENOMIC DNA]</scope>
    <source>
        <strain evidence="3 4">H8</strain>
    </source>
</reference>
<comment type="caution">
    <text evidence="3">The sequence shown here is derived from an EMBL/GenBank/DDBJ whole genome shotgun (WGS) entry which is preliminary data.</text>
</comment>
<dbReference type="InterPro" id="IPR029069">
    <property type="entry name" value="HotDog_dom_sf"/>
</dbReference>
<keyword evidence="4" id="KW-1185">Reference proteome</keyword>
<dbReference type="Gene3D" id="3.10.129.10">
    <property type="entry name" value="Hotdog Thioesterase"/>
    <property type="match status" value="1"/>
</dbReference>
<dbReference type="EMBL" id="JBEXAC010000002">
    <property type="protein sequence ID" value="MET7000529.1"/>
    <property type="molecule type" value="Genomic_DNA"/>
</dbReference>
<name>A0ABV2TBX1_9BACT</name>
<sequence>MARVKLDLPASFNFSLQVPVRIQDVNYGGHVGNDAIVSIMHEARIQFLHSAGCKELDHDGTGLIMADLCTVYKGEGFQGDIFEVAVAAGEYSAFGFDLFYRITTTREEKTILIAEAKTGMVCFDYTQRKVAKLPPAMKEQLMSKS</sequence>
<gene>
    <name evidence="3" type="ORF">ABR189_24265</name>
</gene>
<organism evidence="3 4">
    <name type="scientific">Chitinophaga defluvii</name>
    <dbReference type="NCBI Taxonomy" id="3163343"/>
    <lineage>
        <taxon>Bacteria</taxon>
        <taxon>Pseudomonadati</taxon>
        <taxon>Bacteroidota</taxon>
        <taxon>Chitinophagia</taxon>
        <taxon>Chitinophagales</taxon>
        <taxon>Chitinophagaceae</taxon>
        <taxon>Chitinophaga</taxon>
    </lineage>
</organism>
<dbReference type="SUPFAM" id="SSF54637">
    <property type="entry name" value="Thioesterase/thiol ester dehydrase-isomerase"/>
    <property type="match status" value="1"/>
</dbReference>
<dbReference type="InterPro" id="IPR050563">
    <property type="entry name" value="4-hydroxybenzoyl-CoA_TE"/>
</dbReference>
<accession>A0ABV2TBX1</accession>
<protein>
    <submittedName>
        <fullName evidence="3">Thioesterase family protein</fullName>
    </submittedName>
</protein>
<evidence type="ECO:0000313" key="3">
    <source>
        <dbReference type="EMBL" id="MET7000529.1"/>
    </source>
</evidence>
<dbReference type="CDD" id="cd00586">
    <property type="entry name" value="4HBT"/>
    <property type="match status" value="1"/>
</dbReference>
<proteinExistence type="inferred from homology"/>
<dbReference type="Pfam" id="PF13279">
    <property type="entry name" value="4HBT_2"/>
    <property type="match status" value="1"/>
</dbReference>
<dbReference type="Proteomes" id="UP001549749">
    <property type="component" value="Unassembled WGS sequence"/>
</dbReference>
<dbReference type="PANTHER" id="PTHR31793:SF27">
    <property type="entry name" value="NOVEL THIOESTERASE SUPERFAMILY DOMAIN AND SAPOSIN A-TYPE DOMAIN CONTAINING PROTEIN (0610012H03RIK)"/>
    <property type="match status" value="1"/>
</dbReference>
<evidence type="ECO:0000256" key="1">
    <source>
        <dbReference type="ARBA" id="ARBA00005953"/>
    </source>
</evidence>